<dbReference type="PROSITE" id="PS50022">
    <property type="entry name" value="FA58C_3"/>
    <property type="match status" value="1"/>
</dbReference>
<dbReference type="EC" id="3.2.1.28" evidence="3"/>
<sequence>MAMKPDAVSITQTLRGETRYNGQRLYRLWGSFLALLALLLSCVELSEQRVMWRPTAVSLFSAFTAIICHAKLQNIASPSGGDGASWVLTTESFTPNRYQSAPYVSNGYFGQTLPAEGTGYWIERLPDGSPALNGWPLDQNRATFGTITGFWNLQDRVTHPTLPESLLRPGESVISGIPDWTGLVVTTNAGESYQPGVNSEQISRYSQSQSINDGIVHTNVTWQPKLSAHPLQLNFTVLAHHQRLTLGLVRLDITTTVPINFTITDVLDGAGATRANFGDKNFLDDEGLIWTSVKPWGVENTTAYVASRVKFSGLSSHEAASVEKSRKDATNNAHVVSQNMSSMAQSWNIDLSSHGERTITIIKYAGIASTDAFPRRAYTTAIKTVTEASTTSWDKLMAEHHSSWSDIWNDADIIIPGDGELQRTTRAALFHLLTNTVTADSPSGMTENSIPVGGLSSDSYAGLVFWDSDLWMYPPLMALHPSRARPILDYRQRLLGQAEDNAREWGRPGALYPWTSGRYGNCTGTGLCVWYQYHLNTDIALSHWNHYLYNGDKNWLQTKAWPLIKSVADMFAAYVVLNGTTGQYDTILLGEPDEFAYSINNGAYTNAGIKVLLGEWAPAVARLIGAGDVPANWSTISDKIKIPYDKDAEIIIEYDGMDPEVKIKQADVALISYPLGWRISEQQSLNDMAFYARATTANGPAMTWAIHAVNALQLHPTGCAGYTYLLQSYQPYLRGPYYQFSEQQTDSWSWAEAAGTGKAATELDDFFGDTNHTNAAFPFLTGYGGYLQIFTHGFTGMRAELDQTTDQAVLVVDPVMVPQLPQGLQVKGIKFQGTVLDFDIGLTETIISRRSSGSPEARNAPITIRMGSKAAKTGDFVLRPAEQIVVATRRADLNGTAVPGNLAQCASVRPALSASSTQVEAWVAGRHPVAAVDGSADTAWQPLLPDHEASIIIDLGESKRVDGLLVNWAASPALRFSLEGQSEDGSEDWNDMFKADSVEISAPYDSEAVKRIALPGSNVTRVTFDQPWDVKRFRFTVFGTQGNDQKVGATVAEIAIIRHTE</sequence>
<reference evidence="5 6" key="1">
    <citation type="submission" date="2024-01" db="EMBL/GenBank/DDBJ databases">
        <title>Complete genome of Cladobotryum mycophilum ATHUM6906.</title>
        <authorList>
            <person name="Christinaki A.C."/>
            <person name="Myridakis A.I."/>
            <person name="Kouvelis V.N."/>
        </authorList>
    </citation>
    <scope>NUCLEOTIDE SEQUENCE [LARGE SCALE GENOMIC DNA]</scope>
    <source>
        <strain evidence="5 6">ATHUM6906</strain>
    </source>
</reference>
<protein>
    <recommendedName>
        <fullName evidence="3">alpha,alpha-trehalase</fullName>
        <ecNumber evidence="3">3.2.1.28</ecNumber>
    </recommendedName>
</protein>
<dbReference type="SUPFAM" id="SSF49785">
    <property type="entry name" value="Galactose-binding domain-like"/>
    <property type="match status" value="1"/>
</dbReference>
<evidence type="ECO:0000313" key="5">
    <source>
        <dbReference type="EMBL" id="KAK5988351.1"/>
    </source>
</evidence>
<dbReference type="Pfam" id="PF03636">
    <property type="entry name" value="Glyco_hydro_65N"/>
    <property type="match status" value="1"/>
</dbReference>
<dbReference type="InterPro" id="IPR037018">
    <property type="entry name" value="GH65_N"/>
</dbReference>
<dbReference type="InterPro" id="IPR000421">
    <property type="entry name" value="FA58C"/>
</dbReference>
<dbReference type="InterPro" id="IPR005196">
    <property type="entry name" value="Glyco_hydro_65_N"/>
</dbReference>
<organism evidence="5 6">
    <name type="scientific">Cladobotryum mycophilum</name>
    <dbReference type="NCBI Taxonomy" id="491253"/>
    <lineage>
        <taxon>Eukaryota</taxon>
        <taxon>Fungi</taxon>
        <taxon>Dikarya</taxon>
        <taxon>Ascomycota</taxon>
        <taxon>Pezizomycotina</taxon>
        <taxon>Sordariomycetes</taxon>
        <taxon>Hypocreomycetidae</taxon>
        <taxon>Hypocreales</taxon>
        <taxon>Hypocreaceae</taxon>
        <taxon>Cladobotryum</taxon>
    </lineage>
</organism>
<evidence type="ECO:0000256" key="1">
    <source>
        <dbReference type="ARBA" id="ARBA00001576"/>
    </source>
</evidence>
<feature type="domain" description="F5/8 type C" evidence="4">
    <location>
        <begin position="895"/>
        <end position="1059"/>
    </location>
</feature>
<comment type="similarity">
    <text evidence="2">Belongs to the glycosyl hydrolase 65 family.</text>
</comment>
<dbReference type="Proteomes" id="UP001338125">
    <property type="component" value="Unassembled WGS sequence"/>
</dbReference>
<dbReference type="SUPFAM" id="SSF74650">
    <property type="entry name" value="Galactose mutarotase-like"/>
    <property type="match status" value="1"/>
</dbReference>
<dbReference type="Gene3D" id="2.70.98.40">
    <property type="entry name" value="Glycoside hydrolase, family 65, N-terminal domain"/>
    <property type="match status" value="1"/>
</dbReference>
<dbReference type="Pfam" id="PF03632">
    <property type="entry name" value="Glyco_hydro_65m"/>
    <property type="match status" value="1"/>
</dbReference>
<evidence type="ECO:0000259" key="4">
    <source>
        <dbReference type="PROSITE" id="PS50022"/>
    </source>
</evidence>
<name>A0ABR0S941_9HYPO</name>
<dbReference type="EMBL" id="JAVFKD010000016">
    <property type="protein sequence ID" value="KAK5988351.1"/>
    <property type="molecule type" value="Genomic_DNA"/>
</dbReference>
<dbReference type="InterPro" id="IPR008928">
    <property type="entry name" value="6-hairpin_glycosidase_sf"/>
</dbReference>
<dbReference type="PANTHER" id="PTHR11051:SF8">
    <property type="entry name" value="PROTEIN-GLUCOSYLGALACTOSYLHYDROXYLYSINE GLUCOSIDASE"/>
    <property type="match status" value="1"/>
</dbReference>
<dbReference type="SUPFAM" id="SSF48208">
    <property type="entry name" value="Six-hairpin glycosidases"/>
    <property type="match status" value="1"/>
</dbReference>
<dbReference type="Gene3D" id="1.50.10.10">
    <property type="match status" value="1"/>
</dbReference>
<evidence type="ECO:0000313" key="6">
    <source>
        <dbReference type="Proteomes" id="UP001338125"/>
    </source>
</evidence>
<evidence type="ECO:0000256" key="3">
    <source>
        <dbReference type="ARBA" id="ARBA00012757"/>
    </source>
</evidence>
<dbReference type="InterPro" id="IPR008979">
    <property type="entry name" value="Galactose-bd-like_sf"/>
</dbReference>
<comment type="caution">
    <text evidence="5">The sequence shown here is derived from an EMBL/GenBank/DDBJ whole genome shotgun (WGS) entry which is preliminary data.</text>
</comment>
<dbReference type="InterPro" id="IPR012341">
    <property type="entry name" value="6hp_glycosidase-like_sf"/>
</dbReference>
<dbReference type="InterPro" id="IPR011013">
    <property type="entry name" value="Gal_mutarotase_sf_dom"/>
</dbReference>
<evidence type="ECO:0000256" key="2">
    <source>
        <dbReference type="ARBA" id="ARBA00006768"/>
    </source>
</evidence>
<dbReference type="InterPro" id="IPR005195">
    <property type="entry name" value="Glyco_hydro_65_M"/>
</dbReference>
<gene>
    <name evidence="5" type="ORF">PT974_12502</name>
</gene>
<comment type="catalytic activity">
    <reaction evidence="1">
        <text>alpha,alpha-trehalose + H2O = alpha-D-glucose + beta-D-glucose</text>
        <dbReference type="Rhea" id="RHEA:32675"/>
        <dbReference type="ChEBI" id="CHEBI:15377"/>
        <dbReference type="ChEBI" id="CHEBI:15903"/>
        <dbReference type="ChEBI" id="CHEBI:16551"/>
        <dbReference type="ChEBI" id="CHEBI:17925"/>
        <dbReference type="EC" id="3.2.1.28"/>
    </reaction>
</comment>
<proteinExistence type="inferred from homology"/>
<dbReference type="Gene3D" id="2.60.120.260">
    <property type="entry name" value="Galactose-binding domain-like"/>
    <property type="match status" value="1"/>
</dbReference>
<keyword evidence="6" id="KW-1185">Reference proteome</keyword>
<dbReference type="PANTHER" id="PTHR11051">
    <property type="entry name" value="GLYCOSYL HYDROLASE-RELATED"/>
    <property type="match status" value="1"/>
</dbReference>
<accession>A0ABR0S941</accession>
<dbReference type="Pfam" id="PF00754">
    <property type="entry name" value="F5_F8_type_C"/>
    <property type="match status" value="1"/>
</dbReference>